<accession>A0A832EJV0</accession>
<sequence>MPETTMPFEEGFLKVAIPRFGPDIAPHFATAPEILLCVVHKGRVRLRMPLDVAQQGMQQKLEKVLALGVQVFICGAIEERARVFLERRGIRVLTDRSGPVAEIVRRFALEEGTKKPPSPRPTL</sequence>
<dbReference type="SUPFAM" id="SSF53146">
    <property type="entry name" value="Nitrogenase accessory factor-like"/>
    <property type="match status" value="1"/>
</dbReference>
<reference evidence="2" key="1">
    <citation type="journal article" date="2020" name="mSystems">
        <title>Genome- and Community-Level Interaction Insights into Carbon Utilization and Element Cycling Functions of Hydrothermarchaeota in Hydrothermal Sediment.</title>
        <authorList>
            <person name="Zhou Z."/>
            <person name="Liu Y."/>
            <person name="Xu W."/>
            <person name="Pan J."/>
            <person name="Luo Z.H."/>
            <person name="Li M."/>
        </authorList>
    </citation>
    <scope>NUCLEOTIDE SEQUENCE [LARGE SCALE GENOMIC DNA]</scope>
    <source>
        <strain evidence="2">SpSt-456</strain>
    </source>
</reference>
<dbReference type="InterPro" id="IPR003731">
    <property type="entry name" value="Di-Nase_FeMo-co_biosynth"/>
</dbReference>
<dbReference type="Pfam" id="PF02579">
    <property type="entry name" value="Nitro_FeMo-Co"/>
    <property type="match status" value="1"/>
</dbReference>
<name>A0A832EJV0_9BACT</name>
<comment type="caution">
    <text evidence="2">The sequence shown here is derived from an EMBL/GenBank/DDBJ whole genome shotgun (WGS) entry which is preliminary data.</text>
</comment>
<proteinExistence type="predicted"/>
<dbReference type="Gene3D" id="3.30.420.130">
    <property type="entry name" value="Dinitrogenase iron-molybdenum cofactor biosynthesis domain"/>
    <property type="match status" value="1"/>
</dbReference>
<evidence type="ECO:0000313" key="2">
    <source>
        <dbReference type="EMBL" id="HFK97899.1"/>
    </source>
</evidence>
<evidence type="ECO:0000259" key="1">
    <source>
        <dbReference type="Pfam" id="PF02579"/>
    </source>
</evidence>
<gene>
    <name evidence="2" type="ORF">ENS06_11350</name>
</gene>
<dbReference type="InterPro" id="IPR036105">
    <property type="entry name" value="DiNase_FeMo-co_biosyn_sf"/>
</dbReference>
<dbReference type="EMBL" id="DSTK01000035">
    <property type="protein sequence ID" value="HFK97899.1"/>
    <property type="molecule type" value="Genomic_DNA"/>
</dbReference>
<dbReference type="AlphaFoldDB" id="A0A832EJV0"/>
<protein>
    <recommendedName>
        <fullName evidence="1">Dinitrogenase iron-molybdenum cofactor biosynthesis domain-containing protein</fullName>
    </recommendedName>
</protein>
<feature type="domain" description="Dinitrogenase iron-molybdenum cofactor biosynthesis" evidence="1">
    <location>
        <begin position="24"/>
        <end position="107"/>
    </location>
</feature>
<organism evidence="2">
    <name type="scientific">Desulfacinum infernum</name>
    <dbReference type="NCBI Taxonomy" id="35837"/>
    <lineage>
        <taxon>Bacteria</taxon>
        <taxon>Pseudomonadati</taxon>
        <taxon>Thermodesulfobacteriota</taxon>
        <taxon>Syntrophobacteria</taxon>
        <taxon>Syntrophobacterales</taxon>
        <taxon>Syntrophobacteraceae</taxon>
        <taxon>Desulfacinum</taxon>
    </lineage>
</organism>